<name>A0A0A9SAM6_ARUDO</name>
<dbReference type="EMBL" id="GBRH01260171">
    <property type="protein sequence ID" value="JAD37724.1"/>
    <property type="molecule type" value="Transcribed_RNA"/>
</dbReference>
<reference evidence="1" key="1">
    <citation type="submission" date="2014-09" db="EMBL/GenBank/DDBJ databases">
        <authorList>
            <person name="Magalhaes I.L.F."/>
            <person name="Oliveira U."/>
            <person name="Santos F.R."/>
            <person name="Vidigal T.H.D.A."/>
            <person name="Brescovit A.D."/>
            <person name="Santos A.J."/>
        </authorList>
    </citation>
    <scope>NUCLEOTIDE SEQUENCE</scope>
    <source>
        <tissue evidence="1">Shoot tissue taken approximately 20 cm above the soil surface</tissue>
    </source>
</reference>
<accession>A0A0A9SAM6</accession>
<sequence length="36" mass="4130">MAMAMAMAMATAVQHYPLITPAFLYLYLIAQNRKKR</sequence>
<proteinExistence type="predicted"/>
<organism evidence="1">
    <name type="scientific">Arundo donax</name>
    <name type="common">Giant reed</name>
    <name type="synonym">Donax arundinaceus</name>
    <dbReference type="NCBI Taxonomy" id="35708"/>
    <lineage>
        <taxon>Eukaryota</taxon>
        <taxon>Viridiplantae</taxon>
        <taxon>Streptophyta</taxon>
        <taxon>Embryophyta</taxon>
        <taxon>Tracheophyta</taxon>
        <taxon>Spermatophyta</taxon>
        <taxon>Magnoliopsida</taxon>
        <taxon>Liliopsida</taxon>
        <taxon>Poales</taxon>
        <taxon>Poaceae</taxon>
        <taxon>PACMAD clade</taxon>
        <taxon>Arundinoideae</taxon>
        <taxon>Arundineae</taxon>
        <taxon>Arundo</taxon>
    </lineage>
</organism>
<protein>
    <submittedName>
        <fullName evidence="1">Uncharacterized protein</fullName>
    </submittedName>
</protein>
<evidence type="ECO:0000313" key="1">
    <source>
        <dbReference type="EMBL" id="JAD37724.1"/>
    </source>
</evidence>
<reference evidence="1" key="2">
    <citation type="journal article" date="2015" name="Data Brief">
        <title>Shoot transcriptome of the giant reed, Arundo donax.</title>
        <authorList>
            <person name="Barrero R.A."/>
            <person name="Guerrero F.D."/>
            <person name="Moolhuijzen P."/>
            <person name="Goolsby J.A."/>
            <person name="Tidwell J."/>
            <person name="Bellgard S.E."/>
            <person name="Bellgard M.I."/>
        </authorList>
    </citation>
    <scope>NUCLEOTIDE SEQUENCE</scope>
    <source>
        <tissue evidence="1">Shoot tissue taken approximately 20 cm above the soil surface</tissue>
    </source>
</reference>
<dbReference type="AlphaFoldDB" id="A0A0A9SAM6"/>